<dbReference type="InterPro" id="IPR027417">
    <property type="entry name" value="P-loop_NTPase"/>
</dbReference>
<keyword evidence="8 10" id="KW-0717">Septation</keyword>
<keyword evidence="5 10" id="KW-0547">Nucleotide-binding</keyword>
<comment type="function">
    <text evidence="10">Necessary for normal cell division and for the maintenance of normal septation.</text>
</comment>
<dbReference type="GO" id="GO:0000917">
    <property type="term" value="P:division septum assembly"/>
    <property type="evidence" value="ECO:0007669"/>
    <property type="project" value="UniProtKB-KW"/>
</dbReference>
<gene>
    <name evidence="10" type="primary">engB</name>
    <name evidence="12" type="ORF">BCUE_0151</name>
</gene>
<dbReference type="HAMAP" id="MF_00321">
    <property type="entry name" value="GTPase_EngB"/>
    <property type="match status" value="1"/>
</dbReference>
<comment type="cofactor">
    <cofactor evidence="1">
        <name>Mg(2+)</name>
        <dbReference type="ChEBI" id="CHEBI:18420"/>
    </cofactor>
</comment>
<dbReference type="Gene3D" id="3.40.50.300">
    <property type="entry name" value="P-loop containing nucleotide triphosphate hydrolases"/>
    <property type="match status" value="1"/>
</dbReference>
<accession>M1LCG0</accession>
<keyword evidence="7 10" id="KW-0342">GTP-binding</keyword>
<evidence type="ECO:0000259" key="11">
    <source>
        <dbReference type="PROSITE" id="PS51706"/>
    </source>
</evidence>
<dbReference type="CDD" id="cd01876">
    <property type="entry name" value="YihA_EngB"/>
    <property type="match status" value="1"/>
</dbReference>
<keyword evidence="3 10" id="KW-0132">Cell division</keyword>
<dbReference type="InterPro" id="IPR030393">
    <property type="entry name" value="G_ENGB_dom"/>
</dbReference>
<organism evidence="12 13">
    <name type="scientific">Candidatus Kinetoplastidibacterium blastocrithidiae TCC012E</name>
    <dbReference type="NCBI Taxonomy" id="1208922"/>
    <lineage>
        <taxon>Bacteria</taxon>
        <taxon>Pseudomonadati</taxon>
        <taxon>Pseudomonadota</taxon>
        <taxon>Betaproteobacteria</taxon>
        <taxon>Candidatus Kinetoplastidibacterium</taxon>
    </lineage>
</organism>
<dbReference type="PATRIC" id="fig|1208922.3.peg.694"/>
<feature type="domain" description="EngB-type G" evidence="11">
    <location>
        <begin position="44"/>
        <end position="222"/>
    </location>
</feature>
<dbReference type="GO" id="GO:0046872">
    <property type="term" value="F:metal ion binding"/>
    <property type="evidence" value="ECO:0007669"/>
    <property type="project" value="UniProtKB-KW"/>
</dbReference>
<evidence type="ECO:0000256" key="10">
    <source>
        <dbReference type="HAMAP-Rule" id="MF_00321"/>
    </source>
</evidence>
<dbReference type="InterPro" id="IPR006073">
    <property type="entry name" value="GTP-bd"/>
</dbReference>
<evidence type="ECO:0000256" key="8">
    <source>
        <dbReference type="ARBA" id="ARBA00023210"/>
    </source>
</evidence>
<dbReference type="AlphaFoldDB" id="M1LCG0"/>
<protein>
    <recommendedName>
        <fullName evidence="10">Probable GTP-binding protein EngB</fullName>
    </recommendedName>
</protein>
<comment type="similarity">
    <text evidence="2 10">Belongs to the TRAFAC class TrmE-Era-EngA-EngB-Septin-like GTPase superfamily. EngB GTPase family.</text>
</comment>
<dbReference type="NCBIfam" id="TIGR03598">
    <property type="entry name" value="GTPase_YsxC"/>
    <property type="match status" value="1"/>
</dbReference>
<dbReference type="PANTHER" id="PTHR11649">
    <property type="entry name" value="MSS1/TRME-RELATED GTP-BINDING PROTEIN"/>
    <property type="match status" value="1"/>
</dbReference>
<dbReference type="GO" id="GO:0005525">
    <property type="term" value="F:GTP binding"/>
    <property type="evidence" value="ECO:0007669"/>
    <property type="project" value="UniProtKB-UniRule"/>
</dbReference>
<keyword evidence="13" id="KW-1185">Reference proteome</keyword>
<evidence type="ECO:0000256" key="5">
    <source>
        <dbReference type="ARBA" id="ARBA00022741"/>
    </source>
</evidence>
<keyword evidence="4" id="KW-0479">Metal-binding</keyword>
<dbReference type="EMBL" id="CP003807">
    <property type="protein sequence ID" value="AGF50128.1"/>
    <property type="molecule type" value="Genomic_DNA"/>
</dbReference>
<evidence type="ECO:0000256" key="7">
    <source>
        <dbReference type="ARBA" id="ARBA00023134"/>
    </source>
</evidence>
<sequence length="222" mass="25386">MAPYSIISNIHPYHKDNYLTKVSILHNTYFHSSSKILDTLPRDGLPEICFVGRSNVGKSTAINKITNRKKLAFSSKTPGRTRLINMFNVIEQKKHSTIGYLVDLPGYGYANLSNQEKINFEKVLTKYVQYRKTLVGIVLLIDMRRGITPLDDDFLNLVTLKPIIIILTKADKLSYSERIIRKSITTEKLTKFKNIRNIIEFSAAKKIGILEVSDIIEKLIKQ</sequence>
<evidence type="ECO:0000256" key="2">
    <source>
        <dbReference type="ARBA" id="ARBA00009638"/>
    </source>
</evidence>
<evidence type="ECO:0000313" key="12">
    <source>
        <dbReference type="EMBL" id="AGF50128.1"/>
    </source>
</evidence>
<proteinExistence type="inferred from homology"/>
<evidence type="ECO:0000256" key="6">
    <source>
        <dbReference type="ARBA" id="ARBA00022842"/>
    </source>
</evidence>
<dbReference type="Pfam" id="PF01926">
    <property type="entry name" value="MMR_HSR1"/>
    <property type="match status" value="1"/>
</dbReference>
<name>M1LCG0_9PROT</name>
<evidence type="ECO:0000313" key="13">
    <source>
        <dbReference type="Proteomes" id="UP000011563"/>
    </source>
</evidence>
<dbReference type="GO" id="GO:0005829">
    <property type="term" value="C:cytosol"/>
    <property type="evidence" value="ECO:0007669"/>
    <property type="project" value="TreeGrafter"/>
</dbReference>
<evidence type="ECO:0000256" key="3">
    <source>
        <dbReference type="ARBA" id="ARBA00022618"/>
    </source>
</evidence>
<dbReference type="SUPFAM" id="SSF52540">
    <property type="entry name" value="P-loop containing nucleoside triphosphate hydrolases"/>
    <property type="match status" value="1"/>
</dbReference>
<evidence type="ECO:0000256" key="1">
    <source>
        <dbReference type="ARBA" id="ARBA00001946"/>
    </source>
</evidence>
<reference evidence="12 13" key="1">
    <citation type="journal article" date="2013" name="Genome Biol. Evol.">
        <title>Genome evolution and phylogenomic analysis of candidatus kinetoplastibacterium, the betaproteobacterial endosymbionts of strigomonas and angomonas.</title>
        <authorList>
            <person name="Alves J.M."/>
            <person name="Serrano M.G."/>
            <person name="Maia da Silva F."/>
            <person name="Voegtly L.J."/>
            <person name="Matveyev A.V."/>
            <person name="Teixeira M.M."/>
            <person name="Camargo E.P."/>
            <person name="Buck G.A."/>
        </authorList>
    </citation>
    <scope>NUCLEOTIDE SEQUENCE [LARGE SCALE GENOMIC DNA]</scope>
    <source>
        <strain evidence="12 13">TCC012E</strain>
    </source>
</reference>
<dbReference type="PANTHER" id="PTHR11649:SF13">
    <property type="entry name" value="ENGB-TYPE G DOMAIN-CONTAINING PROTEIN"/>
    <property type="match status" value="1"/>
</dbReference>
<dbReference type="HOGENOM" id="CLU_033732_1_1_4"/>
<evidence type="ECO:0000256" key="9">
    <source>
        <dbReference type="ARBA" id="ARBA00023306"/>
    </source>
</evidence>
<dbReference type="PROSITE" id="PS51706">
    <property type="entry name" value="G_ENGB"/>
    <property type="match status" value="1"/>
</dbReference>
<keyword evidence="9 10" id="KW-0131">Cell cycle</keyword>
<keyword evidence="6" id="KW-0460">Magnesium</keyword>
<dbReference type="InterPro" id="IPR019987">
    <property type="entry name" value="GTP-bd_ribosome_bio_YsxC"/>
</dbReference>
<evidence type="ECO:0000256" key="4">
    <source>
        <dbReference type="ARBA" id="ARBA00022723"/>
    </source>
</evidence>
<dbReference type="KEGG" id="kbt:BCUE_0151"/>
<dbReference type="Proteomes" id="UP000011563">
    <property type="component" value="Chromosome"/>
</dbReference>